<dbReference type="GO" id="GO:0005886">
    <property type="term" value="C:plasma membrane"/>
    <property type="evidence" value="ECO:0007669"/>
    <property type="project" value="UniProtKB-SubCell"/>
</dbReference>
<feature type="transmembrane region" description="Helical" evidence="8">
    <location>
        <begin position="287"/>
        <end position="305"/>
    </location>
</feature>
<dbReference type="OrthoDB" id="9761056at2"/>
<feature type="transmembrane region" description="Helical" evidence="8">
    <location>
        <begin position="104"/>
        <end position="129"/>
    </location>
</feature>
<evidence type="ECO:0000256" key="3">
    <source>
        <dbReference type="ARBA" id="ARBA00022448"/>
    </source>
</evidence>
<keyword evidence="3 8" id="KW-0813">Transport</keyword>
<dbReference type="GO" id="GO:0015129">
    <property type="term" value="F:lactate transmembrane transporter activity"/>
    <property type="evidence" value="ECO:0007669"/>
    <property type="project" value="UniProtKB-UniRule"/>
</dbReference>
<feature type="transmembrane region" description="Helical" evidence="8">
    <location>
        <begin position="211"/>
        <end position="229"/>
    </location>
</feature>
<dbReference type="Pfam" id="PF02652">
    <property type="entry name" value="Lactate_perm"/>
    <property type="match status" value="1"/>
</dbReference>
<comment type="function">
    <text evidence="8">Uptake of L-lactate across the membrane. Can also transport D-lactate and glycolate.</text>
</comment>
<dbReference type="AlphaFoldDB" id="A0A252F3L6"/>
<evidence type="ECO:0000256" key="5">
    <source>
        <dbReference type="ARBA" id="ARBA00022692"/>
    </source>
</evidence>
<feature type="transmembrane region" description="Helical" evidence="8">
    <location>
        <begin position="6"/>
        <end position="23"/>
    </location>
</feature>
<dbReference type="RefSeq" id="WP_087019914.1">
    <property type="nucleotide sequence ID" value="NZ_CP178353.1"/>
</dbReference>
<proteinExistence type="inferred from homology"/>
<protein>
    <recommendedName>
        <fullName evidence="8">L-lactate permease</fullName>
    </recommendedName>
</protein>
<keyword evidence="5 8" id="KW-0812">Transmembrane</keyword>
<feature type="transmembrane region" description="Helical" evidence="8">
    <location>
        <begin position="494"/>
        <end position="512"/>
    </location>
</feature>
<keyword evidence="10" id="KW-1185">Reference proteome</keyword>
<evidence type="ECO:0000256" key="2">
    <source>
        <dbReference type="ARBA" id="ARBA00010100"/>
    </source>
</evidence>
<dbReference type="EMBL" id="NHOC01000006">
    <property type="protein sequence ID" value="OUM20322.1"/>
    <property type="molecule type" value="Genomic_DNA"/>
</dbReference>
<dbReference type="Proteomes" id="UP000194903">
    <property type="component" value="Unassembled WGS sequence"/>
</dbReference>
<name>A0A252F3L6_9FIRM</name>
<comment type="subcellular location">
    <subcellularLocation>
        <location evidence="1 8">Cell membrane</location>
        <topology evidence="1 8">Multi-pass membrane protein</topology>
    </subcellularLocation>
</comment>
<comment type="caution">
    <text evidence="9">The sequence shown here is derived from an EMBL/GenBank/DDBJ whole genome shotgun (WGS) entry which is preliminary data.</text>
</comment>
<evidence type="ECO:0000256" key="4">
    <source>
        <dbReference type="ARBA" id="ARBA00022475"/>
    </source>
</evidence>
<evidence type="ECO:0000256" key="1">
    <source>
        <dbReference type="ARBA" id="ARBA00004651"/>
    </source>
</evidence>
<feature type="transmembrane region" description="Helical" evidence="8">
    <location>
        <begin position="61"/>
        <end position="83"/>
    </location>
</feature>
<dbReference type="NCBIfam" id="TIGR00795">
    <property type="entry name" value="lctP"/>
    <property type="match status" value="1"/>
</dbReference>
<feature type="transmembrane region" description="Helical" evidence="8">
    <location>
        <begin position="340"/>
        <end position="361"/>
    </location>
</feature>
<feature type="transmembrane region" description="Helical" evidence="8">
    <location>
        <begin position="30"/>
        <end position="49"/>
    </location>
</feature>
<dbReference type="PANTHER" id="PTHR30003">
    <property type="entry name" value="L-LACTATE PERMEASE"/>
    <property type="match status" value="1"/>
</dbReference>
<evidence type="ECO:0000313" key="10">
    <source>
        <dbReference type="Proteomes" id="UP000194903"/>
    </source>
</evidence>
<dbReference type="GO" id="GO:0015295">
    <property type="term" value="F:solute:proton symporter activity"/>
    <property type="evidence" value="ECO:0007669"/>
    <property type="project" value="TreeGrafter"/>
</dbReference>
<evidence type="ECO:0000256" key="8">
    <source>
        <dbReference type="RuleBase" id="RU365092"/>
    </source>
</evidence>
<feature type="transmembrane region" description="Helical" evidence="8">
    <location>
        <begin position="179"/>
        <end position="199"/>
    </location>
</feature>
<evidence type="ECO:0000256" key="6">
    <source>
        <dbReference type="ARBA" id="ARBA00022989"/>
    </source>
</evidence>
<dbReference type="InterPro" id="IPR003804">
    <property type="entry name" value="Lactate_perm"/>
</dbReference>
<comment type="similarity">
    <text evidence="2 8">Belongs to the lactate permease family.</text>
</comment>
<evidence type="ECO:0000313" key="9">
    <source>
        <dbReference type="EMBL" id="OUM20322.1"/>
    </source>
</evidence>
<feature type="transmembrane region" description="Helical" evidence="8">
    <location>
        <begin position="408"/>
        <end position="434"/>
    </location>
</feature>
<dbReference type="PANTHER" id="PTHR30003:SF0">
    <property type="entry name" value="GLYCOLATE PERMEASE GLCA-RELATED"/>
    <property type="match status" value="1"/>
</dbReference>
<evidence type="ECO:0000256" key="7">
    <source>
        <dbReference type="ARBA" id="ARBA00023136"/>
    </source>
</evidence>
<gene>
    <name evidence="9" type="ORF">CBW42_08395</name>
</gene>
<sequence>MLFLKFILAMLPIIWLIIALAVLKMPGYRACPIALIVGIIASMMIWKFSAINMATACVEGILNALWPICLVIVAAMFTYNLTLETKAMDKIKQMLTMVSNDKRVLVLIIAWGFGGFMEGMAGFGTAVAIPASMLVALGFEPIFSAVVCLVANAAPTAFGSVGVPTTTLGSVTGVDVPTLASATGLQLSLFMFITPFVMVAMCGKGFKGLKGMIPTTLISSLCFVVPFYLASHFLGAELPDILGSICCMVGTVIASRIFNRNPPAEFCISAEKSESNKSIALGEAIRAWMPFLLIFVLLMVTSSLIPPIHDFLAQFKSTVHVYAGDDTSTLSFSWVNTPGILIFIAAIIGGLVQGASFSTMWKVFKKTMVSMAKTILTICSVLALAKVMSHSGMISDIAKFFVAATGHYYPFVAPLIGALGAFVTGSGTSTTVLFGGLQAETASALGINAAWLASANTVGACIGKMICPQSIAIGVGAINQPNSDSQILKISIKYCVAYVILAGIVCFAGSLIL</sequence>
<feature type="transmembrane region" description="Helical" evidence="8">
    <location>
        <begin position="368"/>
        <end position="388"/>
    </location>
</feature>
<keyword evidence="7 8" id="KW-0472">Membrane</keyword>
<reference evidence="9 10" key="1">
    <citation type="submission" date="2017-05" db="EMBL/GenBank/DDBJ databases">
        <title>Butyricicoccus porcorum sp. nov. a butyrate-producing bacterium from the swine intestinal tract.</title>
        <authorList>
            <person name="Trachsel J."/>
            <person name="Humphrey S."/>
            <person name="Allen H.K."/>
        </authorList>
    </citation>
    <scope>NUCLEOTIDE SEQUENCE [LARGE SCALE GENOMIC DNA]</scope>
    <source>
        <strain evidence="9">BB10</strain>
    </source>
</reference>
<keyword evidence="6 8" id="KW-1133">Transmembrane helix</keyword>
<keyword evidence="4 8" id="KW-1003">Cell membrane</keyword>
<organism evidence="9 10">
    <name type="scientific">Butyricicoccus porcorum</name>
    <dbReference type="NCBI Taxonomy" id="1945634"/>
    <lineage>
        <taxon>Bacteria</taxon>
        <taxon>Bacillati</taxon>
        <taxon>Bacillota</taxon>
        <taxon>Clostridia</taxon>
        <taxon>Eubacteriales</taxon>
        <taxon>Butyricicoccaceae</taxon>
        <taxon>Butyricicoccus</taxon>
    </lineage>
</organism>
<accession>A0A252F3L6</accession>